<evidence type="ECO:0000259" key="7">
    <source>
        <dbReference type="Pfam" id="PF02687"/>
    </source>
</evidence>
<dbReference type="PANTHER" id="PTHR46795:SF3">
    <property type="entry name" value="ABC TRANSPORTER PERMEASE"/>
    <property type="match status" value="1"/>
</dbReference>
<dbReference type="InterPro" id="IPR003838">
    <property type="entry name" value="ABC3_permease_C"/>
</dbReference>
<evidence type="ECO:0000256" key="3">
    <source>
        <dbReference type="ARBA" id="ARBA00022692"/>
    </source>
</evidence>
<evidence type="ECO:0000256" key="4">
    <source>
        <dbReference type="ARBA" id="ARBA00022989"/>
    </source>
</evidence>
<evidence type="ECO:0000256" key="6">
    <source>
        <dbReference type="SAM" id="Phobius"/>
    </source>
</evidence>
<feature type="transmembrane region" description="Helical" evidence="6">
    <location>
        <begin position="576"/>
        <end position="599"/>
    </location>
</feature>
<keyword evidence="9" id="KW-1185">Reference proteome</keyword>
<feature type="transmembrane region" description="Helical" evidence="6">
    <location>
        <begin position="59"/>
        <end position="81"/>
    </location>
</feature>
<dbReference type="GeneID" id="97988214"/>
<comment type="subcellular location">
    <subcellularLocation>
        <location evidence="1">Cell membrane</location>
        <topology evidence="1">Multi-pass membrane protein</topology>
    </subcellularLocation>
</comment>
<feature type="transmembrane region" description="Helical" evidence="6">
    <location>
        <begin position="284"/>
        <end position="305"/>
    </location>
</feature>
<organism evidence="8 9">
    <name type="scientific">Eisenbergiella massiliensis</name>
    <dbReference type="NCBI Taxonomy" id="1720294"/>
    <lineage>
        <taxon>Bacteria</taxon>
        <taxon>Bacillati</taxon>
        <taxon>Bacillota</taxon>
        <taxon>Clostridia</taxon>
        <taxon>Lachnospirales</taxon>
        <taxon>Lachnospiraceae</taxon>
        <taxon>Eisenbergiella</taxon>
    </lineage>
</organism>
<dbReference type="GO" id="GO:0005886">
    <property type="term" value="C:plasma membrane"/>
    <property type="evidence" value="ECO:0007669"/>
    <property type="project" value="UniProtKB-SubCell"/>
</dbReference>
<evidence type="ECO:0000313" key="8">
    <source>
        <dbReference type="EMBL" id="RGE58798.1"/>
    </source>
</evidence>
<feature type="transmembrane region" description="Helical" evidence="6">
    <location>
        <begin position="197"/>
        <end position="223"/>
    </location>
</feature>
<reference evidence="8" key="1">
    <citation type="submission" date="2018-08" db="EMBL/GenBank/DDBJ databases">
        <title>A genome reference for cultivated species of the human gut microbiota.</title>
        <authorList>
            <person name="Zou Y."/>
            <person name="Xue W."/>
            <person name="Luo G."/>
        </authorList>
    </citation>
    <scope>NUCLEOTIDE SEQUENCE [LARGE SCALE GENOMIC DNA]</scope>
    <source>
        <strain evidence="8">TF05-5AC</strain>
    </source>
</reference>
<feature type="transmembrane region" description="Helical" evidence="6">
    <location>
        <begin position="235"/>
        <end position="255"/>
    </location>
</feature>
<dbReference type="InterPro" id="IPR052536">
    <property type="entry name" value="ABC-4_Integral_Memb_Prot"/>
</dbReference>
<evidence type="ECO:0000256" key="5">
    <source>
        <dbReference type="ARBA" id="ARBA00023136"/>
    </source>
</evidence>
<feature type="transmembrane region" description="Helical" evidence="6">
    <location>
        <begin position="636"/>
        <end position="657"/>
    </location>
</feature>
<name>A0A3E3I288_9FIRM</name>
<feature type="transmembrane region" description="Helical" evidence="6">
    <location>
        <begin position="109"/>
        <end position="133"/>
    </location>
</feature>
<dbReference type="Proteomes" id="UP000260812">
    <property type="component" value="Unassembled WGS sequence"/>
</dbReference>
<evidence type="ECO:0000256" key="2">
    <source>
        <dbReference type="ARBA" id="ARBA00022475"/>
    </source>
</evidence>
<keyword evidence="4 6" id="KW-1133">Transmembrane helix</keyword>
<proteinExistence type="predicted"/>
<feature type="transmembrane region" description="Helical" evidence="6">
    <location>
        <begin position="153"/>
        <end position="176"/>
    </location>
</feature>
<keyword evidence="3 6" id="KW-0812">Transmembrane</keyword>
<gene>
    <name evidence="8" type="ORF">DXC51_15405</name>
</gene>
<evidence type="ECO:0000313" key="9">
    <source>
        <dbReference type="Proteomes" id="UP000260812"/>
    </source>
</evidence>
<keyword evidence="5 6" id="KW-0472">Membrane</keyword>
<sequence length="702" mass="78212">MTLHTIFQHLRKNNPGEYRLFLGCNTFAILLISSFLAVLTSPLVQSVLPEGGDSRKQVYIIFAAALLGCFLFTIYSSSLFLRYKSRETGILTAMGLPRKTYMCSLSRELLSLLALCAVCGTAAGQLLSFIVWLCFLPLVKQSTGAAFSISARGLLYTLLFVILIAVSLFIQANLFMKRSNVIEIIQEQHRSEPLKKTVTPGYLLSGCILLVSGLFLALCLSPLSLRLFHRSLGSLPSVFFLPAFLGIYRILVYSISCHKKGARPQHYYNHIISYNMLKFLGAQMVRSMCIITLLLFCGLFGAFYVPTLMTGLSNFNAQNPEDVSFFYPADSGELTKEEIYHIAGDFGVTITAYHELTFLNLIGSSVDRDYDDQGYLIETYMEKSGYMQFLSESAYNAYTGEAVRVQPGTYLLLTHPDAAETIWAHFDDLDQITDLNGNAHPVSFAGTLVCHQLVVGRGSDTQARYVLSDSDYAMLSEGAVDKNKTKQVLFQTADAENSYAFARELYRAFSERASSEMLVLGNYDPYQHEQARSQGKEYGYDRTVTLYPEQPERDFDWKYAPYFKILEQKISFVRHAVFFLLFLYVAIICLAAAVIIAYTRGLTLGQSERLVFRDLSQLGANAAFLRGCLSSQLRRLFLLPSVIGILSAYLFDFFVMYTNDGHIASAEAMALAINGSICLIAALLLAAAYGYSVKKACRAAGC</sequence>
<dbReference type="PANTHER" id="PTHR46795">
    <property type="entry name" value="ABC TRANSPORTER PERMEASE-RELATED-RELATED"/>
    <property type="match status" value="1"/>
</dbReference>
<feature type="domain" description="ABC3 transporter permease C-terminal" evidence="7">
    <location>
        <begin position="60"/>
        <end position="169"/>
    </location>
</feature>
<dbReference type="EMBL" id="QVLV01000010">
    <property type="protein sequence ID" value="RGE58798.1"/>
    <property type="molecule type" value="Genomic_DNA"/>
</dbReference>
<keyword evidence="2" id="KW-1003">Cell membrane</keyword>
<comment type="caution">
    <text evidence="8">The sequence shown here is derived from an EMBL/GenBank/DDBJ whole genome shotgun (WGS) entry which is preliminary data.</text>
</comment>
<protein>
    <recommendedName>
        <fullName evidence="7">ABC3 transporter permease C-terminal domain-containing protein</fullName>
    </recommendedName>
</protein>
<dbReference type="RefSeq" id="WP_117544858.1">
    <property type="nucleotide sequence ID" value="NZ_JBKUNB010000009.1"/>
</dbReference>
<feature type="transmembrane region" description="Helical" evidence="6">
    <location>
        <begin position="20"/>
        <end position="39"/>
    </location>
</feature>
<dbReference type="Pfam" id="PF02687">
    <property type="entry name" value="FtsX"/>
    <property type="match status" value="1"/>
</dbReference>
<dbReference type="AlphaFoldDB" id="A0A3E3I288"/>
<feature type="transmembrane region" description="Helical" evidence="6">
    <location>
        <begin position="669"/>
        <end position="691"/>
    </location>
</feature>
<accession>A0A3E3I288</accession>
<evidence type="ECO:0000256" key="1">
    <source>
        <dbReference type="ARBA" id="ARBA00004651"/>
    </source>
</evidence>